<dbReference type="InterPro" id="IPR016181">
    <property type="entry name" value="Acyl_CoA_acyltransferase"/>
</dbReference>
<dbReference type="Proteomes" id="UP001550628">
    <property type="component" value="Unassembled WGS sequence"/>
</dbReference>
<proteinExistence type="predicted"/>
<evidence type="ECO:0000313" key="2">
    <source>
        <dbReference type="Proteomes" id="UP001550628"/>
    </source>
</evidence>
<sequence length="177" mass="19451">MSPVILWEQIEDRRAAKPLQNFSCTTELPRTEGGRKLLHPKPWEREVQSHLRQTSVGLKAGQLLLAGRDSISDRIVAAAHLIPDRSSSTTLVVRIAAIGVCTTVRGQGGKVADRTLDEVRRVIFADAQKLGVGVAVATANIHTHNRPSQLLFERAGFEPLSIPAPDSDYQGWVYRVV</sequence>
<dbReference type="RefSeq" id="WP_356956974.1">
    <property type="nucleotide sequence ID" value="NZ_JBEYBD010000007.1"/>
</dbReference>
<organism evidence="1 2">
    <name type="scientific">Nocardia rhamnosiphila</name>
    <dbReference type="NCBI Taxonomy" id="426716"/>
    <lineage>
        <taxon>Bacteria</taxon>
        <taxon>Bacillati</taxon>
        <taxon>Actinomycetota</taxon>
        <taxon>Actinomycetes</taxon>
        <taxon>Mycobacteriales</taxon>
        <taxon>Nocardiaceae</taxon>
        <taxon>Nocardia</taxon>
    </lineage>
</organism>
<dbReference type="SUPFAM" id="SSF55729">
    <property type="entry name" value="Acyl-CoA N-acyltransferases (Nat)"/>
    <property type="match status" value="1"/>
</dbReference>
<evidence type="ECO:0000313" key="1">
    <source>
        <dbReference type="EMBL" id="MEU1952323.1"/>
    </source>
</evidence>
<gene>
    <name evidence="1" type="ORF">ABZ510_10715</name>
</gene>
<comment type="caution">
    <text evidence="1">The sequence shown here is derived from an EMBL/GenBank/DDBJ whole genome shotgun (WGS) entry which is preliminary data.</text>
</comment>
<name>A0ABV2WN66_9NOCA</name>
<dbReference type="EMBL" id="JBEYBF010000005">
    <property type="protein sequence ID" value="MEU1952323.1"/>
    <property type="molecule type" value="Genomic_DNA"/>
</dbReference>
<dbReference type="Gene3D" id="3.40.630.30">
    <property type="match status" value="1"/>
</dbReference>
<protein>
    <recommendedName>
        <fullName evidence="3">N-acetyltransferase domain-containing protein</fullName>
    </recommendedName>
</protein>
<evidence type="ECO:0008006" key="3">
    <source>
        <dbReference type="Google" id="ProtNLM"/>
    </source>
</evidence>
<keyword evidence="2" id="KW-1185">Reference proteome</keyword>
<accession>A0ABV2WN66</accession>
<reference evidence="1 2" key="1">
    <citation type="submission" date="2024-06" db="EMBL/GenBank/DDBJ databases">
        <title>The Natural Products Discovery Center: Release of the First 8490 Sequenced Strains for Exploring Actinobacteria Biosynthetic Diversity.</title>
        <authorList>
            <person name="Kalkreuter E."/>
            <person name="Kautsar S.A."/>
            <person name="Yang D."/>
            <person name="Bader C.D."/>
            <person name="Teijaro C.N."/>
            <person name="Fluegel L."/>
            <person name="Davis C.M."/>
            <person name="Simpson J.R."/>
            <person name="Lauterbach L."/>
            <person name="Steele A.D."/>
            <person name="Gui C."/>
            <person name="Meng S."/>
            <person name="Li G."/>
            <person name="Viehrig K."/>
            <person name="Ye F."/>
            <person name="Su P."/>
            <person name="Kiefer A.F."/>
            <person name="Nichols A."/>
            <person name="Cepeda A.J."/>
            <person name="Yan W."/>
            <person name="Fan B."/>
            <person name="Jiang Y."/>
            <person name="Adhikari A."/>
            <person name="Zheng C.-J."/>
            <person name="Schuster L."/>
            <person name="Cowan T.M."/>
            <person name="Smanski M.J."/>
            <person name="Chevrette M.G."/>
            <person name="De Carvalho L.P.S."/>
            <person name="Shen B."/>
        </authorList>
    </citation>
    <scope>NUCLEOTIDE SEQUENCE [LARGE SCALE GENOMIC DNA]</scope>
    <source>
        <strain evidence="1 2">NPDC019708</strain>
    </source>
</reference>